<protein>
    <submittedName>
        <fullName evidence="1">Uncharacterized protein</fullName>
    </submittedName>
</protein>
<dbReference type="EMBL" id="VUOC01000004">
    <property type="protein sequence ID" value="KAA2239435.1"/>
    <property type="molecule type" value="Genomic_DNA"/>
</dbReference>
<accession>A0A5B2VKC0</accession>
<reference evidence="1 2" key="2">
    <citation type="submission" date="2019-09" db="EMBL/GenBank/DDBJ databases">
        <authorList>
            <person name="Jin C."/>
        </authorList>
    </citation>
    <scope>NUCLEOTIDE SEQUENCE [LARGE SCALE GENOMIC DNA]</scope>
    <source>
        <strain evidence="1 2">BN140078</strain>
    </source>
</reference>
<reference evidence="1 2" key="1">
    <citation type="submission" date="2019-09" db="EMBL/GenBank/DDBJ databases">
        <title>Chitinophaga ginsengihumi sp. nov., isolated from soil of ginseng rhizosphere.</title>
        <authorList>
            <person name="Lee J."/>
        </authorList>
    </citation>
    <scope>NUCLEOTIDE SEQUENCE [LARGE SCALE GENOMIC DNA]</scope>
    <source>
        <strain evidence="1 2">BN140078</strain>
    </source>
</reference>
<organism evidence="1 2">
    <name type="scientific">Chitinophaga agrisoli</name>
    <dbReference type="NCBI Taxonomy" id="2607653"/>
    <lineage>
        <taxon>Bacteria</taxon>
        <taxon>Pseudomonadati</taxon>
        <taxon>Bacteroidota</taxon>
        <taxon>Chitinophagia</taxon>
        <taxon>Chitinophagales</taxon>
        <taxon>Chitinophagaceae</taxon>
        <taxon>Chitinophaga</taxon>
    </lineage>
</organism>
<dbReference type="AlphaFoldDB" id="A0A5B2VKC0"/>
<comment type="caution">
    <text evidence="1">The sequence shown here is derived from an EMBL/GenBank/DDBJ whole genome shotgun (WGS) entry which is preliminary data.</text>
</comment>
<dbReference type="RefSeq" id="WP_149840614.1">
    <property type="nucleotide sequence ID" value="NZ_VUOC01000004.1"/>
</dbReference>
<name>A0A5B2VKC0_9BACT</name>
<keyword evidence="2" id="KW-1185">Reference proteome</keyword>
<dbReference type="Proteomes" id="UP000324611">
    <property type="component" value="Unassembled WGS sequence"/>
</dbReference>
<proteinExistence type="predicted"/>
<sequence length="209" mass="24371">MGLDLWHVIPSAKEKEYQEYFTLDELEECPALQERHHHLITEITEVEKVFTIYIFSDELKLAKYGPVGEGREQYTAVLTGLMDQLGEKIAHLETLYCLPVANKSHSVVEVRTPASGEEKLYIQMLSYPISYQTERVLYFKSMGYQRKGMIPAFYEDFINCKNYFKKEDVLKAATYLDLDNKNRPELIKHFPAQFIDNFIEGASIFFASW</sequence>
<gene>
    <name evidence="1" type="ORF">F0L74_24860</name>
</gene>
<evidence type="ECO:0000313" key="1">
    <source>
        <dbReference type="EMBL" id="KAA2239435.1"/>
    </source>
</evidence>
<evidence type="ECO:0000313" key="2">
    <source>
        <dbReference type="Proteomes" id="UP000324611"/>
    </source>
</evidence>